<sequence length="96" mass="11241">MQINLELLKELQEDAMLDLTEKELQDILKVENQILKKFEKVLSVDTDGVEELHYPFDFNFTYLREDDKTQVLPQNEILRNAPSIDGDFVTITKVVK</sequence>
<dbReference type="SUPFAM" id="SSF141000">
    <property type="entry name" value="Glu-tRNAGln amidotransferase C subunit"/>
    <property type="match status" value="1"/>
</dbReference>
<keyword evidence="1" id="KW-0808">Transferase</keyword>
<dbReference type="EMBL" id="CP025543">
    <property type="protein sequence ID" value="AUM62366.1"/>
    <property type="molecule type" value="Genomic_DNA"/>
</dbReference>
<evidence type="ECO:0000313" key="1">
    <source>
        <dbReference type="EMBL" id="AUM62366.1"/>
    </source>
</evidence>
<protein>
    <submittedName>
        <fullName evidence="1">Glutamyl-tRNA(Gln) amidotransferase subunit C</fullName>
    </submittedName>
</protein>
<dbReference type="InterPro" id="IPR036113">
    <property type="entry name" value="Asp/Glu-ADT_sf_sub_c"/>
</dbReference>
<dbReference type="GO" id="GO:0070681">
    <property type="term" value="P:glutaminyl-tRNAGln biosynthesis via transamidation"/>
    <property type="evidence" value="ECO:0007669"/>
    <property type="project" value="TreeGrafter"/>
</dbReference>
<dbReference type="GO" id="GO:0016740">
    <property type="term" value="F:transferase activity"/>
    <property type="evidence" value="ECO:0007669"/>
    <property type="project" value="UniProtKB-KW"/>
</dbReference>
<dbReference type="OrthoDB" id="399009at2"/>
<dbReference type="Proteomes" id="UP000234790">
    <property type="component" value="Chromosome"/>
</dbReference>
<dbReference type="GO" id="GO:0006450">
    <property type="term" value="P:regulation of translational fidelity"/>
    <property type="evidence" value="ECO:0007669"/>
    <property type="project" value="InterPro"/>
</dbReference>
<keyword evidence="2" id="KW-1185">Reference proteome</keyword>
<evidence type="ECO:0000313" key="2">
    <source>
        <dbReference type="Proteomes" id="UP000234790"/>
    </source>
</evidence>
<dbReference type="InterPro" id="IPR003837">
    <property type="entry name" value="GatC"/>
</dbReference>
<reference evidence="1 2" key="1">
    <citation type="submission" date="2017-12" db="EMBL/GenBank/DDBJ databases">
        <title>Complete genome sequence of Spiroplasma monobiae MQ-1 (ATCC 33825).</title>
        <authorList>
            <person name="Tsai Y.-M."/>
            <person name="Lo W.-S."/>
            <person name="Wu P.-S."/>
            <person name="Cho S.-T."/>
            <person name="Kuo C.-H."/>
        </authorList>
    </citation>
    <scope>NUCLEOTIDE SEQUENCE [LARGE SCALE GENOMIC DNA]</scope>
    <source>
        <strain evidence="1 2">MQ-1</strain>
    </source>
</reference>
<dbReference type="AlphaFoldDB" id="A0A2K9LTE3"/>
<dbReference type="Pfam" id="PF02686">
    <property type="entry name" value="GatC"/>
    <property type="match status" value="1"/>
</dbReference>
<dbReference type="NCBIfam" id="TIGR00135">
    <property type="entry name" value="gatC"/>
    <property type="match status" value="1"/>
</dbReference>
<accession>A0A2K9LTE3</accession>
<dbReference type="PANTHER" id="PTHR15004">
    <property type="entry name" value="GLUTAMYL-TRNA(GLN) AMIDOTRANSFERASE SUBUNIT C, MITOCHONDRIAL"/>
    <property type="match status" value="1"/>
</dbReference>
<name>A0A2K9LTE3_SPISQ</name>
<dbReference type="PANTHER" id="PTHR15004:SF0">
    <property type="entry name" value="GLUTAMYL-TRNA(GLN) AMIDOTRANSFERASE SUBUNIT C, MITOCHONDRIAL"/>
    <property type="match status" value="1"/>
</dbReference>
<gene>
    <name evidence="1" type="primary">gatC</name>
    <name evidence="1" type="ORF">SMONO_v1c01130</name>
</gene>
<dbReference type="RefSeq" id="WP_101780418.1">
    <property type="nucleotide sequence ID" value="NZ_CP025543.1"/>
</dbReference>
<organism evidence="1 2">
    <name type="scientific">Spiroplasma monobiae MQ-1</name>
    <dbReference type="NCBI Taxonomy" id="1336748"/>
    <lineage>
        <taxon>Bacteria</taxon>
        <taxon>Bacillati</taxon>
        <taxon>Mycoplasmatota</taxon>
        <taxon>Mollicutes</taxon>
        <taxon>Entomoplasmatales</taxon>
        <taxon>Spiroplasmataceae</taxon>
        <taxon>Spiroplasma</taxon>
    </lineage>
</organism>
<dbReference type="KEGG" id="smoo:SMONO_v1c01130"/>
<proteinExistence type="predicted"/>